<comment type="caution">
    <text evidence="4">The sequence shown here is derived from an EMBL/GenBank/DDBJ whole genome shotgun (WGS) entry which is preliminary data.</text>
</comment>
<feature type="region of interest" description="Disordered" evidence="3">
    <location>
        <begin position="389"/>
        <end position="408"/>
    </location>
</feature>
<evidence type="ECO:0000256" key="1">
    <source>
        <dbReference type="ARBA" id="ARBA00004613"/>
    </source>
</evidence>
<dbReference type="AlphaFoldDB" id="A0A5N8VUI0"/>
<dbReference type="PRINTS" id="PR00313">
    <property type="entry name" value="CABNDNGRPT"/>
</dbReference>
<dbReference type="InterPro" id="IPR011049">
    <property type="entry name" value="Serralysin-like_metalloprot_C"/>
</dbReference>
<dbReference type="RefSeq" id="WP_345672904.1">
    <property type="nucleotide sequence ID" value="NZ_BAABEQ010000126.1"/>
</dbReference>
<evidence type="ECO:0000313" key="4">
    <source>
        <dbReference type="EMBL" id="MPY38917.1"/>
    </source>
</evidence>
<reference evidence="4 5" key="1">
    <citation type="submission" date="2019-07" db="EMBL/GenBank/DDBJ databases">
        <title>New species of Amycolatopsis and Streptomyces.</title>
        <authorList>
            <person name="Duangmal K."/>
            <person name="Teo W.F.A."/>
            <person name="Lipun K."/>
        </authorList>
    </citation>
    <scope>NUCLEOTIDE SEQUENCE [LARGE SCALE GENOMIC DNA]</scope>
    <source>
        <strain evidence="4 5">TISTR 2346</strain>
    </source>
</reference>
<keyword evidence="2" id="KW-0964">Secreted</keyword>
<dbReference type="Gene3D" id="2.150.10.10">
    <property type="entry name" value="Serralysin-like metalloprotease, C-terminal"/>
    <property type="match status" value="4"/>
</dbReference>
<name>A0A5N8VUI0_9ACTN</name>
<dbReference type="GO" id="GO:0005576">
    <property type="term" value="C:extracellular region"/>
    <property type="evidence" value="ECO:0007669"/>
    <property type="project" value="UniProtKB-SubCell"/>
</dbReference>
<evidence type="ECO:0000256" key="3">
    <source>
        <dbReference type="SAM" id="MobiDB-lite"/>
    </source>
</evidence>
<keyword evidence="5" id="KW-1185">Reference proteome</keyword>
<dbReference type="PANTHER" id="PTHR38340:SF1">
    <property type="entry name" value="S-LAYER PROTEIN"/>
    <property type="match status" value="1"/>
</dbReference>
<comment type="subcellular location">
    <subcellularLocation>
        <location evidence="1">Secreted</location>
    </subcellularLocation>
</comment>
<dbReference type="InterPro" id="IPR001343">
    <property type="entry name" value="Hemolysn_Ca-bd"/>
</dbReference>
<feature type="compositionally biased region" description="Polar residues" evidence="3">
    <location>
        <begin position="210"/>
        <end position="224"/>
    </location>
</feature>
<sequence>MRPLLPTPMLNHGSSAITGRYSYGRNSMATSTRRGLQAVVTAVAVGTAIALSTGQAHAASGVTAAPTCNGYEANIVGTPGSDTLTGTDNADVIFADAGNDVVFGLGEADIVCLGPGNDTFNGGAGDDLIVVDAAVDGADNVSGGPGRDLVDYSARTTPVTVTVDSVADDGAPGEGDTTNPDVELLEGGSAGDTLTGSPSNTFEDIRGNEGNDTITSGAGGSSQLVGGPGNDTLRARAGAGDVSLFGSDGADTLFGGPGNDILNGQAEADVMVGGLGNDLVIGGAGDDQSIAESTSADGADEFRGGADIDTMSYSARNTPVAVSPDGRADDGAVIEGDNVNATVENIRGGQAGDFLYGNALANRLFGGTGSDTIRAVDGISGNDVVDGAQGSGTDECTADPGDIISNCP</sequence>
<proteinExistence type="predicted"/>
<feature type="region of interest" description="Disordered" evidence="3">
    <location>
        <begin position="286"/>
        <end position="305"/>
    </location>
</feature>
<evidence type="ECO:0000256" key="2">
    <source>
        <dbReference type="ARBA" id="ARBA00022525"/>
    </source>
</evidence>
<accession>A0A5N8VUI0</accession>
<protein>
    <submittedName>
        <fullName evidence="4">Calcium-binding protein</fullName>
    </submittedName>
</protein>
<dbReference type="PANTHER" id="PTHR38340">
    <property type="entry name" value="S-LAYER PROTEIN"/>
    <property type="match status" value="1"/>
</dbReference>
<dbReference type="Pfam" id="PF00353">
    <property type="entry name" value="HemolysinCabind"/>
    <property type="match status" value="6"/>
</dbReference>
<dbReference type="EMBL" id="VJZE01000008">
    <property type="protein sequence ID" value="MPY38917.1"/>
    <property type="molecule type" value="Genomic_DNA"/>
</dbReference>
<dbReference type="Proteomes" id="UP000326979">
    <property type="component" value="Unassembled WGS sequence"/>
</dbReference>
<dbReference type="SUPFAM" id="SSF51120">
    <property type="entry name" value="beta-Roll"/>
    <property type="match status" value="3"/>
</dbReference>
<dbReference type="GO" id="GO:0005509">
    <property type="term" value="F:calcium ion binding"/>
    <property type="evidence" value="ECO:0007669"/>
    <property type="project" value="InterPro"/>
</dbReference>
<dbReference type="InterPro" id="IPR050557">
    <property type="entry name" value="RTX_toxin/Mannuronan_C5-epim"/>
</dbReference>
<evidence type="ECO:0000313" key="5">
    <source>
        <dbReference type="Proteomes" id="UP000326979"/>
    </source>
</evidence>
<feature type="region of interest" description="Disordered" evidence="3">
    <location>
        <begin position="206"/>
        <end position="231"/>
    </location>
</feature>
<organism evidence="4 5">
    <name type="scientific">Streptomyces phyllanthi</name>
    <dbReference type="NCBI Taxonomy" id="1803180"/>
    <lineage>
        <taxon>Bacteria</taxon>
        <taxon>Bacillati</taxon>
        <taxon>Actinomycetota</taxon>
        <taxon>Actinomycetes</taxon>
        <taxon>Kitasatosporales</taxon>
        <taxon>Streptomycetaceae</taxon>
        <taxon>Streptomyces</taxon>
    </lineage>
</organism>
<gene>
    <name evidence="4" type="ORF">FNH04_02825</name>
</gene>